<dbReference type="SMART" id="SM00320">
    <property type="entry name" value="WD40"/>
    <property type="match status" value="3"/>
</dbReference>
<name>A0A6B1DU23_9CHLR</name>
<dbReference type="InterPro" id="IPR020472">
    <property type="entry name" value="WD40_PAC1"/>
</dbReference>
<proteinExistence type="predicted"/>
<feature type="repeat" description="WD" evidence="3">
    <location>
        <begin position="80"/>
        <end position="121"/>
    </location>
</feature>
<dbReference type="InterPro" id="IPR019775">
    <property type="entry name" value="WD40_repeat_CS"/>
</dbReference>
<feature type="repeat" description="WD" evidence="3">
    <location>
        <begin position="164"/>
        <end position="204"/>
    </location>
</feature>
<dbReference type="PANTHER" id="PTHR19848">
    <property type="entry name" value="WD40 REPEAT PROTEIN"/>
    <property type="match status" value="1"/>
</dbReference>
<accession>A0A6B1DU23</accession>
<evidence type="ECO:0000256" key="1">
    <source>
        <dbReference type="ARBA" id="ARBA00022574"/>
    </source>
</evidence>
<evidence type="ECO:0000313" key="4">
    <source>
        <dbReference type="EMBL" id="MYD90738.1"/>
    </source>
</evidence>
<dbReference type="InterPro" id="IPR015943">
    <property type="entry name" value="WD40/YVTN_repeat-like_dom_sf"/>
</dbReference>
<gene>
    <name evidence="4" type="ORF">F4Y08_10455</name>
</gene>
<dbReference type="PROSITE" id="PS50082">
    <property type="entry name" value="WD_REPEATS_2"/>
    <property type="match status" value="3"/>
</dbReference>
<feature type="repeat" description="WD" evidence="3">
    <location>
        <begin position="122"/>
        <end position="163"/>
    </location>
</feature>
<reference evidence="4" key="1">
    <citation type="submission" date="2019-09" db="EMBL/GenBank/DDBJ databases">
        <title>Characterisation of the sponge microbiome using genome-centric metagenomics.</title>
        <authorList>
            <person name="Engelberts J.P."/>
            <person name="Robbins S.J."/>
            <person name="De Goeij J.M."/>
            <person name="Aranda M."/>
            <person name="Bell S.C."/>
            <person name="Webster N.S."/>
        </authorList>
    </citation>
    <scope>NUCLEOTIDE SEQUENCE</scope>
    <source>
        <strain evidence="4">SB0662_bin_9</strain>
    </source>
</reference>
<keyword evidence="1 3" id="KW-0853">WD repeat</keyword>
<dbReference type="PROSITE" id="PS50294">
    <property type="entry name" value="WD_REPEATS_REGION"/>
    <property type="match status" value="3"/>
</dbReference>
<evidence type="ECO:0000256" key="2">
    <source>
        <dbReference type="ARBA" id="ARBA00022737"/>
    </source>
</evidence>
<keyword evidence="2" id="KW-0677">Repeat</keyword>
<dbReference type="PRINTS" id="PR00320">
    <property type="entry name" value="GPROTEINBRPT"/>
</dbReference>
<comment type="caution">
    <text evidence="4">The sequence shown here is derived from an EMBL/GenBank/DDBJ whole genome shotgun (WGS) entry which is preliminary data.</text>
</comment>
<dbReference type="PROSITE" id="PS00678">
    <property type="entry name" value="WD_REPEATS_1"/>
    <property type="match status" value="3"/>
</dbReference>
<dbReference type="SUPFAM" id="SSF50978">
    <property type="entry name" value="WD40 repeat-like"/>
    <property type="match status" value="1"/>
</dbReference>
<dbReference type="PANTHER" id="PTHR19848:SF8">
    <property type="entry name" value="F-BOX AND WD REPEAT DOMAIN CONTAINING 7"/>
    <property type="match status" value="1"/>
</dbReference>
<dbReference type="Pfam" id="PF00400">
    <property type="entry name" value="WD40"/>
    <property type="match status" value="3"/>
</dbReference>
<protein>
    <submittedName>
        <fullName evidence="4">Uncharacterized protein</fullName>
    </submittedName>
</protein>
<dbReference type="InterPro" id="IPR001680">
    <property type="entry name" value="WD40_rpt"/>
</dbReference>
<dbReference type="AlphaFoldDB" id="A0A6B1DU23"/>
<dbReference type="Gene3D" id="2.130.10.10">
    <property type="entry name" value="YVTN repeat-like/Quinoprotein amine dehydrogenase"/>
    <property type="match status" value="1"/>
</dbReference>
<evidence type="ECO:0000256" key="3">
    <source>
        <dbReference type="PROSITE-ProRule" id="PRU00221"/>
    </source>
</evidence>
<dbReference type="InterPro" id="IPR036322">
    <property type="entry name" value="WD40_repeat_dom_sf"/>
</dbReference>
<sequence>MDRLLDHRASVEFPQDLQGPLCAVIHQALQIAVEDRPQSAVDLKAACMEIEVPRPWTRTASVPLGNEIWHPVTTFPTHHLQGHTGKIRDLDFDFDGWILASGGEDKTVRLWDVATGSHRHTLKAHEGEVLAVAFSFDGQTLASGGKNKTICLWDVETDTLIHIIIGHEDTIYSLSFGLDGRTLASSEDKNIRLWDMETGALMPFSGRGEEVLRVGMDHNSRIFVGIDVISEGNIVCLWSVEGEPTGVTVHVPLRLAA</sequence>
<dbReference type="EMBL" id="VXPY01000075">
    <property type="protein sequence ID" value="MYD90738.1"/>
    <property type="molecule type" value="Genomic_DNA"/>
</dbReference>
<organism evidence="4">
    <name type="scientific">Caldilineaceae bacterium SB0662_bin_9</name>
    <dbReference type="NCBI Taxonomy" id="2605258"/>
    <lineage>
        <taxon>Bacteria</taxon>
        <taxon>Bacillati</taxon>
        <taxon>Chloroflexota</taxon>
        <taxon>Caldilineae</taxon>
        <taxon>Caldilineales</taxon>
        <taxon>Caldilineaceae</taxon>
    </lineage>
</organism>